<reference evidence="4" key="1">
    <citation type="submission" date="2017-03" db="EMBL/GenBank/DDBJ databases">
        <title>Phytopthora megakarya and P. palmivora, two closely related causual agents of cacao black pod achieved similar genome size and gene model numbers by different mechanisms.</title>
        <authorList>
            <person name="Ali S."/>
            <person name="Shao J."/>
            <person name="Larry D.J."/>
            <person name="Kronmiller B."/>
            <person name="Shen D."/>
            <person name="Strem M.D."/>
            <person name="Melnick R.L."/>
            <person name="Guiltinan M.J."/>
            <person name="Tyler B.M."/>
            <person name="Meinhardt L.W."/>
            <person name="Bailey B.A."/>
        </authorList>
    </citation>
    <scope>NUCLEOTIDE SEQUENCE [LARGE SCALE GENOMIC DNA]</scope>
    <source>
        <strain evidence="4">zdho120</strain>
    </source>
</reference>
<dbReference type="InterPro" id="IPR036397">
    <property type="entry name" value="RNaseH_sf"/>
</dbReference>
<dbReference type="Proteomes" id="UP000198211">
    <property type="component" value="Unassembled WGS sequence"/>
</dbReference>
<feature type="domain" description="RNase H type-1" evidence="2">
    <location>
        <begin position="47"/>
        <end position="159"/>
    </location>
</feature>
<evidence type="ECO:0000259" key="2">
    <source>
        <dbReference type="Pfam" id="PF13456"/>
    </source>
</evidence>
<proteinExistence type="predicted"/>
<name>A0A225V839_9STRA</name>
<feature type="region of interest" description="Disordered" evidence="1">
    <location>
        <begin position="198"/>
        <end position="254"/>
    </location>
</feature>
<evidence type="ECO:0000313" key="3">
    <source>
        <dbReference type="EMBL" id="OWZ01462.1"/>
    </source>
</evidence>
<dbReference type="Pfam" id="PF13456">
    <property type="entry name" value="RVT_3"/>
    <property type="match status" value="1"/>
</dbReference>
<protein>
    <recommendedName>
        <fullName evidence="2">RNase H type-1 domain-containing protein</fullName>
    </recommendedName>
</protein>
<dbReference type="GO" id="GO:0004523">
    <property type="term" value="F:RNA-DNA hybrid ribonuclease activity"/>
    <property type="evidence" value="ECO:0007669"/>
    <property type="project" value="InterPro"/>
</dbReference>
<dbReference type="EMBL" id="NBNE01006828">
    <property type="protein sequence ID" value="OWZ01462.1"/>
    <property type="molecule type" value="Genomic_DNA"/>
</dbReference>
<evidence type="ECO:0000313" key="4">
    <source>
        <dbReference type="Proteomes" id="UP000198211"/>
    </source>
</evidence>
<dbReference type="GO" id="GO:0003676">
    <property type="term" value="F:nucleic acid binding"/>
    <property type="evidence" value="ECO:0007669"/>
    <property type="project" value="InterPro"/>
</dbReference>
<comment type="caution">
    <text evidence="3">The sequence shown here is derived from an EMBL/GenBank/DDBJ whole genome shotgun (WGS) entry which is preliminary data.</text>
</comment>
<dbReference type="OrthoDB" id="126355at2759"/>
<dbReference type="AlphaFoldDB" id="A0A225V839"/>
<organism evidence="3 4">
    <name type="scientific">Phytophthora megakarya</name>
    <dbReference type="NCBI Taxonomy" id="4795"/>
    <lineage>
        <taxon>Eukaryota</taxon>
        <taxon>Sar</taxon>
        <taxon>Stramenopiles</taxon>
        <taxon>Oomycota</taxon>
        <taxon>Peronosporomycetes</taxon>
        <taxon>Peronosporales</taxon>
        <taxon>Peronosporaceae</taxon>
        <taxon>Phytophthora</taxon>
    </lineage>
</organism>
<dbReference type="Gene3D" id="3.30.420.10">
    <property type="entry name" value="Ribonuclease H-like superfamily/Ribonuclease H"/>
    <property type="match status" value="1"/>
</dbReference>
<dbReference type="InterPro" id="IPR002156">
    <property type="entry name" value="RNaseH_domain"/>
</dbReference>
<dbReference type="SUPFAM" id="SSF53098">
    <property type="entry name" value="Ribonuclease H-like"/>
    <property type="match status" value="1"/>
</dbReference>
<dbReference type="InterPro" id="IPR012337">
    <property type="entry name" value="RNaseH-like_sf"/>
</dbReference>
<sequence>MGAGITPREHLDETVATLIPLKGHVRRLPVVSVEMLGSDFQGDVLSFDGAAKLSTKKGGAVAVCSGSYPVLKAKGFLLENVTVNEDEYHGLLKGLKMVIETRLQDLLRIRIIIQQVQGLINRNQPHLEKHLAHVELLKEKFGSLHLVHLKREYNQAADCPTTKTLVLDESWDVTDTAEIAHLEHVSKIAEKLMKVEDSELKSGVDPTSEQTLSRDVEQPAAESAPLTKSARVIAAGTRSRSQAESTPRDRPMNPLEFQAERCRCIRVYQDADEYLSEIKDFLEEDFEKLSPKRLR</sequence>
<accession>A0A225V839</accession>
<keyword evidence="4" id="KW-1185">Reference proteome</keyword>
<evidence type="ECO:0000256" key="1">
    <source>
        <dbReference type="SAM" id="MobiDB-lite"/>
    </source>
</evidence>
<dbReference type="STRING" id="4795.A0A225V839"/>
<gene>
    <name evidence="3" type="ORF">PHMEG_00027141</name>
</gene>